<gene>
    <name evidence="3" type="ORF">HNR42_003470</name>
</gene>
<organism evidence="3 4">
    <name type="scientific">Deinobacterium chartae</name>
    <dbReference type="NCBI Taxonomy" id="521158"/>
    <lineage>
        <taxon>Bacteria</taxon>
        <taxon>Thermotogati</taxon>
        <taxon>Deinococcota</taxon>
        <taxon>Deinococci</taxon>
        <taxon>Deinococcales</taxon>
        <taxon>Deinococcaceae</taxon>
        <taxon>Deinobacterium</taxon>
    </lineage>
</organism>
<sequence>MSYSFKIKNPRVAGWIFMLLGLACAAVLVWAFASATLTARWPTTTGTVVYSEIVEHVERDDDGDLEVMYEPRVTYTYAVEGTSRQGNRIGYMAASWSDRALAETVVQRYPLGQPVRVHYDPSRPEDALLEPGLSPLMWLWMLLPAAAVALGSWLARIPRVPLRTAVRY</sequence>
<keyword evidence="1" id="KW-0812">Transmembrane</keyword>
<dbReference type="Proteomes" id="UP000569951">
    <property type="component" value="Unassembled WGS sequence"/>
</dbReference>
<reference evidence="3 4" key="1">
    <citation type="submission" date="2020-08" db="EMBL/GenBank/DDBJ databases">
        <title>Genomic Encyclopedia of Type Strains, Phase IV (KMG-IV): sequencing the most valuable type-strain genomes for metagenomic binning, comparative biology and taxonomic classification.</title>
        <authorList>
            <person name="Goeker M."/>
        </authorList>
    </citation>
    <scope>NUCLEOTIDE SEQUENCE [LARGE SCALE GENOMIC DNA]</scope>
    <source>
        <strain evidence="3 4">DSM 21458</strain>
    </source>
</reference>
<keyword evidence="1" id="KW-0472">Membrane</keyword>
<evidence type="ECO:0000259" key="2">
    <source>
        <dbReference type="Pfam" id="PF12158"/>
    </source>
</evidence>
<evidence type="ECO:0000256" key="1">
    <source>
        <dbReference type="SAM" id="Phobius"/>
    </source>
</evidence>
<dbReference type="AlphaFoldDB" id="A0A841I892"/>
<evidence type="ECO:0000313" key="4">
    <source>
        <dbReference type="Proteomes" id="UP000569951"/>
    </source>
</evidence>
<feature type="transmembrane region" description="Helical" evidence="1">
    <location>
        <begin position="137"/>
        <end position="155"/>
    </location>
</feature>
<dbReference type="InterPro" id="IPR021994">
    <property type="entry name" value="DUF3592"/>
</dbReference>
<feature type="transmembrane region" description="Helical" evidence="1">
    <location>
        <begin position="12"/>
        <end position="33"/>
    </location>
</feature>
<dbReference type="PROSITE" id="PS51257">
    <property type="entry name" value="PROKAR_LIPOPROTEIN"/>
    <property type="match status" value="1"/>
</dbReference>
<dbReference type="Pfam" id="PF12158">
    <property type="entry name" value="DUF3592"/>
    <property type="match status" value="1"/>
</dbReference>
<protein>
    <recommendedName>
        <fullName evidence="2">DUF3592 domain-containing protein</fullName>
    </recommendedName>
</protein>
<keyword evidence="4" id="KW-1185">Reference proteome</keyword>
<accession>A0A841I892</accession>
<comment type="caution">
    <text evidence="3">The sequence shown here is derived from an EMBL/GenBank/DDBJ whole genome shotgun (WGS) entry which is preliminary data.</text>
</comment>
<name>A0A841I892_9DEIO</name>
<evidence type="ECO:0000313" key="3">
    <source>
        <dbReference type="EMBL" id="MBB6100005.1"/>
    </source>
</evidence>
<keyword evidence="1" id="KW-1133">Transmembrane helix</keyword>
<feature type="domain" description="DUF3592" evidence="2">
    <location>
        <begin position="44"/>
        <end position="133"/>
    </location>
</feature>
<proteinExistence type="predicted"/>
<dbReference type="RefSeq" id="WP_183988742.1">
    <property type="nucleotide sequence ID" value="NZ_JACHHG010000019.1"/>
</dbReference>
<dbReference type="EMBL" id="JACHHG010000019">
    <property type="protein sequence ID" value="MBB6100005.1"/>
    <property type="molecule type" value="Genomic_DNA"/>
</dbReference>